<protein>
    <recommendedName>
        <fullName evidence="2">Bro-N domain-containing protein</fullName>
    </recommendedName>
</protein>
<sequence length="267" mass="30456">MTDILTTNNKNLSFEDFGHENSTRYWWASDYASMLGYANYSSFINPINRAIKSCMNANLDYFEDFRKEQRVANGIPVDDIKLSRFACYMIAMNADIKKPVVAKAQAYFAAQIEKINIILEGSDEIERLNIRDDIRGSSVSLNSAAKGCGVVNFAFFHDAGYKGLYNRGIKDVKKMKGIKETADHFEYMGRVELSANLFRMTMTEERLKTQPVYGEQEAMDVHKKVGKEVRDMVIRNTGTTPENLPTERRLGEVKKALKKAKELNKKK</sequence>
<evidence type="ECO:0000313" key="1">
    <source>
        <dbReference type="EMBL" id="KAA6350894.1"/>
    </source>
</evidence>
<gene>
    <name evidence="1" type="ORF">EZS27_001741</name>
</gene>
<name>A0A5J4SY21_9ZZZZ</name>
<evidence type="ECO:0008006" key="2">
    <source>
        <dbReference type="Google" id="ProtNLM"/>
    </source>
</evidence>
<dbReference type="AlphaFoldDB" id="A0A5J4SY21"/>
<organism evidence="1">
    <name type="scientific">termite gut metagenome</name>
    <dbReference type="NCBI Taxonomy" id="433724"/>
    <lineage>
        <taxon>unclassified sequences</taxon>
        <taxon>metagenomes</taxon>
        <taxon>organismal metagenomes</taxon>
    </lineage>
</organism>
<comment type="caution">
    <text evidence="1">The sequence shown here is derived from an EMBL/GenBank/DDBJ whole genome shotgun (WGS) entry which is preliminary data.</text>
</comment>
<reference evidence="1" key="1">
    <citation type="submission" date="2019-03" db="EMBL/GenBank/DDBJ databases">
        <title>Single cell metagenomics reveals metabolic interactions within the superorganism composed of flagellate Streblomastix strix and complex community of Bacteroidetes bacteria on its surface.</title>
        <authorList>
            <person name="Treitli S.C."/>
            <person name="Kolisko M."/>
            <person name="Husnik F."/>
            <person name="Keeling P."/>
            <person name="Hampl V."/>
        </authorList>
    </citation>
    <scope>NUCLEOTIDE SEQUENCE</scope>
    <source>
        <strain evidence="1">STM</strain>
    </source>
</reference>
<proteinExistence type="predicted"/>
<accession>A0A5J4SY21</accession>
<dbReference type="EMBL" id="SNRY01000021">
    <property type="protein sequence ID" value="KAA6350894.1"/>
    <property type="molecule type" value="Genomic_DNA"/>
</dbReference>